<dbReference type="VEuPathDB" id="FungiDB:BTJ68_05480"/>
<evidence type="ECO:0000313" key="3">
    <source>
        <dbReference type="Proteomes" id="UP000270230"/>
    </source>
</evidence>
<reference evidence="2 3" key="1">
    <citation type="journal article" date="2018" name="BMC Genomics">
        <title>Genomic evidence for intraspecific hybridization in a clonal and extremely halotolerant yeast.</title>
        <authorList>
            <person name="Gostincar C."/>
            <person name="Stajich J.E."/>
            <person name="Zupancic J."/>
            <person name="Zalar P."/>
            <person name="Gunde-Cimerman N."/>
        </authorList>
    </citation>
    <scope>NUCLEOTIDE SEQUENCE [LARGE SCALE GENOMIC DNA]</scope>
    <source>
        <strain evidence="2 3">EXF-151</strain>
    </source>
</reference>
<feature type="region of interest" description="Disordered" evidence="1">
    <location>
        <begin position="1"/>
        <end position="55"/>
    </location>
</feature>
<feature type="compositionally biased region" description="Polar residues" evidence="1">
    <location>
        <begin position="396"/>
        <end position="405"/>
    </location>
</feature>
<dbReference type="OrthoDB" id="3878001at2759"/>
<sequence length="405" mass="45968">MDTGADFHNTGKEEGATPSLDISQHSAKNAGVEPPVSPSCYSETSGTSDDDATCSDDKPLLYTTPVWSRFQKQRHSKGRDVPYTELCDLPPSKEKMRWQNVIMQLQPSSTPKKTRQVFMKAIDSFEFDAAMTARQIIRPLSQTFDSLAFAGRRFLQNSDPFIHDWLTIHSKAKQWANEGILHRKTRVCHTYQDMALTALLELNEDLRQFHAHTRKAYADVQKALSIATAVGSKCGSPNRPAKDKTIASLHDMAKNGRLGPSHIRYEQIWLKIGALHLHEWTQTMSESLREIALLHKELREHLIRYLPVMASPIGQQEQHESHVDRSVLRAMTVKNAAILGSEPSRHLEDLSDEQERPRKYPKLMDHLDEKREAKRRRVSPKLIPSSDSESEGEFGVQSSHFTIVC</sequence>
<accession>A0A3M7CQG7</accession>
<feature type="region of interest" description="Disordered" evidence="1">
    <location>
        <begin position="342"/>
        <end position="405"/>
    </location>
</feature>
<dbReference type="Proteomes" id="UP000270230">
    <property type="component" value="Unassembled WGS sequence"/>
</dbReference>
<gene>
    <name evidence="2" type="ORF">D0865_04760</name>
</gene>
<dbReference type="EMBL" id="QWIN01000297">
    <property type="protein sequence ID" value="RMY54358.1"/>
    <property type="molecule type" value="Genomic_DNA"/>
</dbReference>
<organism evidence="2 3">
    <name type="scientific">Hortaea werneckii</name>
    <name type="common">Black yeast</name>
    <name type="synonym">Cladosporium werneckii</name>
    <dbReference type="NCBI Taxonomy" id="91943"/>
    <lineage>
        <taxon>Eukaryota</taxon>
        <taxon>Fungi</taxon>
        <taxon>Dikarya</taxon>
        <taxon>Ascomycota</taxon>
        <taxon>Pezizomycotina</taxon>
        <taxon>Dothideomycetes</taxon>
        <taxon>Dothideomycetidae</taxon>
        <taxon>Mycosphaerellales</taxon>
        <taxon>Teratosphaeriaceae</taxon>
        <taxon>Hortaea</taxon>
    </lineage>
</organism>
<evidence type="ECO:0000256" key="1">
    <source>
        <dbReference type="SAM" id="MobiDB-lite"/>
    </source>
</evidence>
<proteinExistence type="predicted"/>
<protein>
    <submittedName>
        <fullName evidence="2">Uncharacterized protein</fullName>
    </submittedName>
</protein>
<feature type="compositionally biased region" description="Basic and acidic residues" evidence="1">
    <location>
        <begin position="343"/>
        <end position="372"/>
    </location>
</feature>
<evidence type="ECO:0000313" key="2">
    <source>
        <dbReference type="EMBL" id="RMY54358.1"/>
    </source>
</evidence>
<name>A0A3M7CQG7_HORWE</name>
<comment type="caution">
    <text evidence="2">The sequence shown here is derived from an EMBL/GenBank/DDBJ whole genome shotgun (WGS) entry which is preliminary data.</text>
</comment>
<dbReference type="AlphaFoldDB" id="A0A3M7CQG7"/>